<comment type="caution">
    <text evidence="2">The sequence shown here is derived from an EMBL/GenBank/DDBJ whole genome shotgun (WGS) entry which is preliminary data.</text>
</comment>
<dbReference type="AlphaFoldDB" id="A0A964W114"/>
<keyword evidence="1" id="KW-0472">Membrane</keyword>
<accession>A0A964W114</accession>
<gene>
    <name evidence="2" type="ORF">GKZ28_02495</name>
</gene>
<dbReference type="PANTHER" id="PTHR30093">
    <property type="entry name" value="GENERAL SECRETION PATHWAY PROTEIN G"/>
    <property type="match status" value="1"/>
</dbReference>
<keyword evidence="1" id="KW-0812">Transmembrane</keyword>
<dbReference type="PROSITE" id="PS00409">
    <property type="entry name" value="PROKAR_NTER_METHYL"/>
    <property type="match status" value="1"/>
</dbReference>
<protein>
    <submittedName>
        <fullName evidence="2">Prepilin-type N-terminal cleavage/methylation domain-containing protein</fullName>
    </submittedName>
</protein>
<dbReference type="EMBL" id="WSRQ01000003">
    <property type="protein sequence ID" value="MVX62572.1"/>
    <property type="molecule type" value="Genomic_DNA"/>
</dbReference>
<dbReference type="SUPFAM" id="SSF54523">
    <property type="entry name" value="Pili subunits"/>
    <property type="match status" value="1"/>
</dbReference>
<dbReference type="Gene3D" id="3.30.700.10">
    <property type="entry name" value="Glycoprotein, Type 4 Pilin"/>
    <property type="match status" value="1"/>
</dbReference>
<feature type="transmembrane region" description="Helical" evidence="1">
    <location>
        <begin position="20"/>
        <end position="40"/>
    </location>
</feature>
<organism evidence="2 3">
    <name type="scientific">Clostridium chromiireducens</name>
    <dbReference type="NCBI Taxonomy" id="225345"/>
    <lineage>
        <taxon>Bacteria</taxon>
        <taxon>Bacillati</taxon>
        <taxon>Bacillota</taxon>
        <taxon>Clostridia</taxon>
        <taxon>Eubacteriales</taxon>
        <taxon>Clostridiaceae</taxon>
        <taxon>Clostridium</taxon>
    </lineage>
</organism>
<dbReference type="RefSeq" id="WP_160357947.1">
    <property type="nucleotide sequence ID" value="NZ_WSRQ01000003.1"/>
</dbReference>
<dbReference type="NCBIfam" id="TIGR02532">
    <property type="entry name" value="IV_pilin_GFxxxE"/>
    <property type="match status" value="1"/>
</dbReference>
<dbReference type="Proteomes" id="UP000656077">
    <property type="component" value="Unassembled WGS sequence"/>
</dbReference>
<keyword evidence="1" id="KW-1133">Transmembrane helix</keyword>
<evidence type="ECO:0000313" key="3">
    <source>
        <dbReference type="Proteomes" id="UP000656077"/>
    </source>
</evidence>
<evidence type="ECO:0000313" key="2">
    <source>
        <dbReference type="EMBL" id="MVX62572.1"/>
    </source>
</evidence>
<dbReference type="Pfam" id="PF07963">
    <property type="entry name" value="N_methyl"/>
    <property type="match status" value="1"/>
</dbReference>
<evidence type="ECO:0000256" key="1">
    <source>
        <dbReference type="SAM" id="Phobius"/>
    </source>
</evidence>
<proteinExistence type="predicted"/>
<dbReference type="InterPro" id="IPR045584">
    <property type="entry name" value="Pilin-like"/>
</dbReference>
<name>A0A964W114_9CLOT</name>
<dbReference type="InterPro" id="IPR012902">
    <property type="entry name" value="N_methyl_site"/>
</dbReference>
<sequence>MNQLSIRKRNELATKKKKGFTLIELIIVIAIIAILAAIAIPKFGQVKKDANFRADQANAKIIATAVAQAVSEGEITATADVTDAKIAKYIDGGAMPKSKTTGGSFTVTYDPPAPTGTGKGTKITMTDGATTQVVYGS</sequence>
<reference evidence="2" key="1">
    <citation type="submission" date="2019-12" db="EMBL/GenBank/DDBJ databases">
        <title>Microbes associate with the intestines of laboratory mice.</title>
        <authorList>
            <person name="Navarre W."/>
            <person name="Wong E."/>
        </authorList>
    </citation>
    <scope>NUCLEOTIDE SEQUENCE</scope>
    <source>
        <strain evidence="2">NM79_F5</strain>
    </source>
</reference>